<feature type="transmembrane region" description="Helical" evidence="1">
    <location>
        <begin position="26"/>
        <end position="45"/>
    </location>
</feature>
<dbReference type="KEGG" id="tbg:TbgDal_X19370"/>
<protein>
    <submittedName>
        <fullName evidence="2">Uncharacterized protein</fullName>
    </submittedName>
</protein>
<gene>
    <name evidence="2" type="ORF">TbgDal_X19370</name>
</gene>
<evidence type="ECO:0000313" key="3">
    <source>
        <dbReference type="Proteomes" id="UP000002316"/>
    </source>
</evidence>
<dbReference type="GeneID" id="23865190"/>
<name>D0A0S1_TRYB9</name>
<evidence type="ECO:0000256" key="1">
    <source>
        <dbReference type="SAM" id="Phobius"/>
    </source>
</evidence>
<keyword evidence="1" id="KW-0812">Transmembrane</keyword>
<dbReference type="Proteomes" id="UP000002316">
    <property type="component" value="Chromosome 10"/>
</dbReference>
<sequence length="103" mass="11648">MCMRVAAFLVLCISYSGRVRIPFQCLVALLLLLFLTNSDALYVLTGVRQATMLRVIACFYPLLCIRFLIFVTLSGEVAREAIQLRKHNVSLVDHNLFHDSDGE</sequence>
<dbReference type="AlphaFoldDB" id="D0A0S1"/>
<dbReference type="RefSeq" id="XP_011779093.1">
    <property type="nucleotide sequence ID" value="XM_011780791.1"/>
</dbReference>
<organism evidence="2 3">
    <name type="scientific">Trypanosoma brucei gambiense (strain MHOM/CI/86/DAL972)</name>
    <dbReference type="NCBI Taxonomy" id="679716"/>
    <lineage>
        <taxon>Eukaryota</taxon>
        <taxon>Discoba</taxon>
        <taxon>Euglenozoa</taxon>
        <taxon>Kinetoplastea</taxon>
        <taxon>Metakinetoplastina</taxon>
        <taxon>Trypanosomatida</taxon>
        <taxon>Trypanosomatidae</taxon>
        <taxon>Trypanosoma</taxon>
    </lineage>
</organism>
<evidence type="ECO:0000313" key="2">
    <source>
        <dbReference type="EMBL" id="CBH16829.1"/>
    </source>
</evidence>
<proteinExistence type="predicted"/>
<dbReference type="EMBL" id="FN554973">
    <property type="protein sequence ID" value="CBH16829.1"/>
    <property type="molecule type" value="Genomic_DNA"/>
</dbReference>
<reference evidence="3" key="1">
    <citation type="journal article" date="2010" name="PLoS Negl. Trop. Dis.">
        <title>The genome sequence of Trypanosoma brucei gambiense, causative agent of chronic human african trypanosomiasis.</title>
        <authorList>
            <person name="Jackson A.P."/>
            <person name="Sanders M."/>
            <person name="Berry A."/>
            <person name="McQuillan J."/>
            <person name="Aslett M.A."/>
            <person name="Quail M.A."/>
            <person name="Chukualim B."/>
            <person name="Capewell P."/>
            <person name="MacLeod A."/>
            <person name="Melville S.E."/>
            <person name="Gibson W."/>
            <person name="Barry J.D."/>
            <person name="Berriman M."/>
            <person name="Hertz-Fowler C."/>
        </authorList>
    </citation>
    <scope>NUCLEOTIDE SEQUENCE [LARGE SCALE GENOMIC DNA]</scope>
    <source>
        <strain evidence="3">MHOM/CI/86/DAL972</strain>
    </source>
</reference>
<feature type="transmembrane region" description="Helical" evidence="1">
    <location>
        <begin position="52"/>
        <end position="73"/>
    </location>
</feature>
<accession>D0A0S1</accession>
<keyword evidence="1" id="KW-0472">Membrane</keyword>
<keyword evidence="1" id="KW-1133">Transmembrane helix</keyword>